<comment type="catalytic activity">
    <reaction evidence="7">
        <text>L-lysyl-[lipoyl-carrier protein] + (R)-lipoate + ATP = N(6)-[(R)-lipoyl]-L-lysyl-[lipoyl-carrier protein] + AMP + diphosphate + H(+)</text>
        <dbReference type="Rhea" id="RHEA:49288"/>
        <dbReference type="Rhea" id="RHEA-COMP:10500"/>
        <dbReference type="Rhea" id="RHEA-COMP:10502"/>
        <dbReference type="ChEBI" id="CHEBI:15378"/>
        <dbReference type="ChEBI" id="CHEBI:29969"/>
        <dbReference type="ChEBI" id="CHEBI:30616"/>
        <dbReference type="ChEBI" id="CHEBI:33019"/>
        <dbReference type="ChEBI" id="CHEBI:83088"/>
        <dbReference type="ChEBI" id="CHEBI:83099"/>
        <dbReference type="ChEBI" id="CHEBI:456215"/>
        <dbReference type="EC" id="6.3.1.20"/>
    </reaction>
</comment>
<evidence type="ECO:0000259" key="8">
    <source>
        <dbReference type="PROSITE" id="PS51733"/>
    </source>
</evidence>
<proteinExistence type="predicted"/>
<name>A0ABT1RST7_9FIRM</name>
<comment type="pathway">
    <text evidence="2">Protein modification; protein lipoylation via exogenous pathway; protein N(6)-(lipoyl)lysine from lipoate: step 1/2.</text>
</comment>
<feature type="domain" description="BPL/LPL catalytic" evidence="8">
    <location>
        <begin position="31"/>
        <end position="217"/>
    </location>
</feature>
<organism evidence="9 10">
    <name type="scientific">Anaerovorax odorimutans</name>
    <dbReference type="NCBI Taxonomy" id="109327"/>
    <lineage>
        <taxon>Bacteria</taxon>
        <taxon>Bacillati</taxon>
        <taxon>Bacillota</taxon>
        <taxon>Clostridia</taxon>
        <taxon>Peptostreptococcales</taxon>
        <taxon>Anaerovoracaceae</taxon>
        <taxon>Anaerovorax</taxon>
    </lineage>
</organism>
<dbReference type="RefSeq" id="WP_256133466.1">
    <property type="nucleotide sequence ID" value="NZ_JANFXK010000024.1"/>
</dbReference>
<evidence type="ECO:0000256" key="5">
    <source>
        <dbReference type="ARBA" id="ARBA00022741"/>
    </source>
</evidence>
<evidence type="ECO:0000256" key="2">
    <source>
        <dbReference type="ARBA" id="ARBA00005124"/>
    </source>
</evidence>
<evidence type="ECO:0000313" key="10">
    <source>
        <dbReference type="Proteomes" id="UP001524502"/>
    </source>
</evidence>
<evidence type="ECO:0000256" key="6">
    <source>
        <dbReference type="ARBA" id="ARBA00022840"/>
    </source>
</evidence>
<keyword evidence="6" id="KW-0067">ATP-binding</keyword>
<dbReference type="InterPro" id="IPR019491">
    <property type="entry name" value="Lipoate_protein_ligase_C"/>
</dbReference>
<comment type="pathway">
    <text evidence="1">Protein modification; protein lipoylation via exogenous pathway; protein N(6)-(lipoyl)lysine from lipoate: step 2/2.</text>
</comment>
<dbReference type="InterPro" id="IPR004562">
    <property type="entry name" value="LipoylTrfase_LipoateP_Ligase"/>
</dbReference>
<evidence type="ECO:0000256" key="1">
    <source>
        <dbReference type="ARBA" id="ARBA00005085"/>
    </source>
</evidence>
<dbReference type="EC" id="6.3.1.20" evidence="3"/>
<dbReference type="InterPro" id="IPR045864">
    <property type="entry name" value="aa-tRNA-synth_II/BPL/LPL"/>
</dbReference>
<protein>
    <recommendedName>
        <fullName evidence="3">lipoate--protein ligase</fullName>
        <ecNumber evidence="3">6.3.1.20</ecNumber>
    </recommendedName>
</protein>
<dbReference type="PANTHER" id="PTHR12561">
    <property type="entry name" value="LIPOATE-PROTEIN LIGASE"/>
    <property type="match status" value="1"/>
</dbReference>
<accession>A0ABT1RST7</accession>
<dbReference type="Pfam" id="PF10437">
    <property type="entry name" value="Lip_prot_lig_C"/>
    <property type="match status" value="1"/>
</dbReference>
<dbReference type="Proteomes" id="UP001524502">
    <property type="component" value="Unassembled WGS sequence"/>
</dbReference>
<reference evidence="9 10" key="1">
    <citation type="submission" date="2022-06" db="EMBL/GenBank/DDBJ databases">
        <title>Isolation of gut microbiota from human fecal samples.</title>
        <authorList>
            <person name="Pamer E.G."/>
            <person name="Barat B."/>
            <person name="Waligurski E."/>
            <person name="Medina S."/>
            <person name="Paddock L."/>
            <person name="Mostad J."/>
        </authorList>
    </citation>
    <scope>NUCLEOTIDE SEQUENCE [LARGE SCALE GENOMIC DNA]</scope>
    <source>
        <strain evidence="9 10">SL.3.17</strain>
    </source>
</reference>
<keyword evidence="10" id="KW-1185">Reference proteome</keyword>
<dbReference type="PROSITE" id="PS51733">
    <property type="entry name" value="BPL_LPL_CATALYTIC"/>
    <property type="match status" value="1"/>
</dbReference>
<evidence type="ECO:0000256" key="4">
    <source>
        <dbReference type="ARBA" id="ARBA00022598"/>
    </source>
</evidence>
<dbReference type="Gene3D" id="3.30.390.50">
    <property type="entry name" value="CO dehydrogenase flavoprotein, C-terminal domain"/>
    <property type="match status" value="1"/>
</dbReference>
<gene>
    <name evidence="9" type="ORF">NE619_16185</name>
</gene>
<sequence length="330" mass="37856">MKKNLLYIENDSIDVYFNFALEYYLTTEKTFEDSTVLLFWRTSPTLMVGKFQNTLEEINQKYVEEKNIRLVRRMSGGGTIYTDLGGWQYSFITKAEGDQIRFQEYIEPVIQALSGLGIDARFNGRNDLVIDGKKFSGTAQYMHNGFVVHHGSLLFGTDLEEMVKSTTVSQYKIISKGIKSVRDRVTNISDHLQQPIGIQEFKELMVSSLIGETGQRYSLNKNDIERIRVIAAEKFNNWDSIYGKNPKCNIIREGHFPGGNMEIRLDVKNNRILDAAIYGDFFGQLSQSEIRQALIDCSYSREELEQALGRLELNKTLYNISSEEILNTII</sequence>
<comment type="caution">
    <text evidence="9">The sequence shown here is derived from an EMBL/GenBank/DDBJ whole genome shotgun (WGS) entry which is preliminary data.</text>
</comment>
<evidence type="ECO:0000256" key="3">
    <source>
        <dbReference type="ARBA" id="ARBA00012367"/>
    </source>
</evidence>
<dbReference type="SUPFAM" id="SSF82649">
    <property type="entry name" value="SufE/NifU"/>
    <property type="match status" value="1"/>
</dbReference>
<dbReference type="GO" id="GO:0016979">
    <property type="term" value="F:lipoate-protein ligase activity"/>
    <property type="evidence" value="ECO:0007669"/>
    <property type="project" value="UniProtKB-EC"/>
</dbReference>
<evidence type="ECO:0000313" key="9">
    <source>
        <dbReference type="EMBL" id="MCQ4638270.1"/>
    </source>
</evidence>
<dbReference type="CDD" id="cd16443">
    <property type="entry name" value="LplA"/>
    <property type="match status" value="1"/>
</dbReference>
<dbReference type="InterPro" id="IPR004143">
    <property type="entry name" value="BPL_LPL_catalytic"/>
</dbReference>
<evidence type="ECO:0000256" key="7">
    <source>
        <dbReference type="ARBA" id="ARBA00048037"/>
    </source>
</evidence>
<dbReference type="Gene3D" id="3.30.930.10">
    <property type="entry name" value="Bira Bifunctional Protein, Domain 2"/>
    <property type="match status" value="1"/>
</dbReference>
<keyword evidence="5" id="KW-0547">Nucleotide-binding</keyword>
<dbReference type="Pfam" id="PF21948">
    <property type="entry name" value="LplA-B_cat"/>
    <property type="match status" value="1"/>
</dbReference>
<dbReference type="NCBIfam" id="TIGR00545">
    <property type="entry name" value="lipoyltrans"/>
    <property type="match status" value="1"/>
</dbReference>
<keyword evidence="4 9" id="KW-0436">Ligase</keyword>
<dbReference type="EMBL" id="JANFXK010000024">
    <property type="protein sequence ID" value="MCQ4638270.1"/>
    <property type="molecule type" value="Genomic_DNA"/>
</dbReference>
<dbReference type="SUPFAM" id="SSF55681">
    <property type="entry name" value="Class II aaRS and biotin synthetases"/>
    <property type="match status" value="1"/>
</dbReference>
<dbReference type="PANTHER" id="PTHR12561:SF3">
    <property type="entry name" value="LIPOYLTRANSFERASE 1, MITOCHONDRIAL"/>
    <property type="match status" value="1"/>
</dbReference>